<gene>
    <name evidence="4" type="ORF">GCM10011487_40970</name>
</gene>
<keyword evidence="5" id="KW-1185">Reference proteome</keyword>
<keyword evidence="1" id="KW-0472">Membrane</keyword>
<evidence type="ECO:0000259" key="3">
    <source>
        <dbReference type="Pfam" id="PF16220"/>
    </source>
</evidence>
<organism evidence="4 5">
    <name type="scientific">Steroidobacter agaridevorans</name>
    <dbReference type="NCBI Taxonomy" id="2695856"/>
    <lineage>
        <taxon>Bacteria</taxon>
        <taxon>Pseudomonadati</taxon>
        <taxon>Pseudomonadota</taxon>
        <taxon>Gammaproteobacteria</taxon>
        <taxon>Steroidobacterales</taxon>
        <taxon>Steroidobacteraceae</taxon>
        <taxon>Steroidobacter</taxon>
    </lineage>
</organism>
<dbReference type="Pfam" id="PF04773">
    <property type="entry name" value="FecR"/>
    <property type="match status" value="1"/>
</dbReference>
<dbReference type="RefSeq" id="WP_161813772.1">
    <property type="nucleotide sequence ID" value="NZ_BLJN01000004.1"/>
</dbReference>
<reference evidence="5" key="1">
    <citation type="submission" date="2020-01" db="EMBL/GenBank/DDBJ databases">
        <title>'Steroidobacter agaridevorans' sp. nov., agar-degrading bacteria isolated from rhizosphere soils.</title>
        <authorList>
            <person name="Ikenaga M."/>
            <person name="Kataoka M."/>
            <person name="Murouchi A."/>
            <person name="Katsuragi S."/>
            <person name="Sakai M."/>
        </authorList>
    </citation>
    <scope>NUCLEOTIDE SEQUENCE [LARGE SCALE GENOMIC DNA]</scope>
    <source>
        <strain evidence="5">YU21-B</strain>
    </source>
</reference>
<proteinExistence type="predicted"/>
<protein>
    <submittedName>
        <fullName evidence="4">Peptide ABC transporter substrate-binding protein</fullName>
    </submittedName>
</protein>
<feature type="transmembrane region" description="Helical" evidence="1">
    <location>
        <begin position="90"/>
        <end position="111"/>
    </location>
</feature>
<dbReference type="PANTHER" id="PTHR30273">
    <property type="entry name" value="PERIPLASMIC SIGNAL SENSOR AND SIGMA FACTOR ACTIVATOR FECR-RELATED"/>
    <property type="match status" value="1"/>
</dbReference>
<dbReference type="Pfam" id="PF16220">
    <property type="entry name" value="DUF4880"/>
    <property type="match status" value="1"/>
</dbReference>
<evidence type="ECO:0000313" key="4">
    <source>
        <dbReference type="EMBL" id="GFE82097.1"/>
    </source>
</evidence>
<sequence>MGDVHRLPDPEVTEREASDWFARMKADDVTADDRARFDAWLAAHPCNVKAYAELEATWKELVRTGPLVRAVYFGQVMNAASARSARAPRWLAGALAATVAAIVLSVSWSFYKQQADTRFQTAIGEQVAVMLPDGSSLNLNTNSQVDVEYSQRSRVIHLERGEAYFNVAHDAHRPFWVHAGNRWVRAVGTAFNVYVRPAGVQVTVSEGTVNVVDATGGKLPPSDAAYAKSAAAVTAGEQADAQGNADVIRALNAAELNRSLAWRNKSLYFHDEPLGNVVNELMRYTRLQIEVVDDSLRQLPVGGTFQTSPEGAEALLKMLEDGFGAQVRRHGADHVYIEAPAE</sequence>
<comment type="caution">
    <text evidence="4">The sequence shown here is derived from an EMBL/GenBank/DDBJ whole genome shotgun (WGS) entry which is preliminary data.</text>
</comment>
<dbReference type="GO" id="GO:0016989">
    <property type="term" value="F:sigma factor antagonist activity"/>
    <property type="evidence" value="ECO:0007669"/>
    <property type="project" value="TreeGrafter"/>
</dbReference>
<accession>A0A829YFI1</accession>
<dbReference type="Gene3D" id="2.60.120.1440">
    <property type="match status" value="1"/>
</dbReference>
<feature type="domain" description="FecR protein" evidence="2">
    <location>
        <begin position="119"/>
        <end position="210"/>
    </location>
</feature>
<evidence type="ECO:0000259" key="2">
    <source>
        <dbReference type="Pfam" id="PF04773"/>
    </source>
</evidence>
<dbReference type="PANTHER" id="PTHR30273:SF2">
    <property type="entry name" value="PROTEIN FECR"/>
    <property type="match status" value="1"/>
</dbReference>
<keyword evidence="1" id="KW-1133">Transmembrane helix</keyword>
<dbReference type="PIRSF" id="PIRSF018266">
    <property type="entry name" value="FecR"/>
    <property type="match status" value="1"/>
</dbReference>
<keyword evidence="1" id="KW-0812">Transmembrane</keyword>
<dbReference type="AlphaFoldDB" id="A0A829YFI1"/>
<feature type="domain" description="FecR N-terminal" evidence="3">
    <location>
        <begin position="15"/>
        <end position="56"/>
    </location>
</feature>
<dbReference type="InterPro" id="IPR006860">
    <property type="entry name" value="FecR"/>
</dbReference>
<evidence type="ECO:0000256" key="1">
    <source>
        <dbReference type="SAM" id="Phobius"/>
    </source>
</evidence>
<dbReference type="InterPro" id="IPR012373">
    <property type="entry name" value="Ferrdict_sens_TM"/>
</dbReference>
<dbReference type="EMBL" id="BLJN01000004">
    <property type="protein sequence ID" value="GFE82097.1"/>
    <property type="molecule type" value="Genomic_DNA"/>
</dbReference>
<dbReference type="Gene3D" id="3.55.50.30">
    <property type="match status" value="1"/>
</dbReference>
<name>A0A829YFI1_9GAMM</name>
<dbReference type="InterPro" id="IPR032623">
    <property type="entry name" value="FecR_N"/>
</dbReference>
<dbReference type="Proteomes" id="UP000445000">
    <property type="component" value="Unassembled WGS sequence"/>
</dbReference>
<evidence type="ECO:0000313" key="5">
    <source>
        <dbReference type="Proteomes" id="UP000445000"/>
    </source>
</evidence>